<dbReference type="Gene3D" id="1.10.8.1060">
    <property type="entry name" value="Corynebacterium glutamicum thioredoxin-dependent arsenate reductase, N-terminal domain"/>
    <property type="match status" value="1"/>
</dbReference>
<dbReference type="AlphaFoldDB" id="A0A9X3I614"/>
<dbReference type="NCBIfam" id="NF046112">
    <property type="entry name" value="MSMEG_6209_Nter"/>
    <property type="match status" value="1"/>
</dbReference>
<protein>
    <submittedName>
        <fullName evidence="2">Uncharacterized protein</fullName>
    </submittedName>
</protein>
<name>A0A9X3I614_9ACTN</name>
<gene>
    <name evidence="2" type="ORF">OSB52_17155</name>
</gene>
<comment type="caution">
    <text evidence="2">The sequence shown here is derived from an EMBL/GenBank/DDBJ whole genome shotgun (WGS) entry which is preliminary data.</text>
</comment>
<feature type="region of interest" description="Disordered" evidence="1">
    <location>
        <begin position="60"/>
        <end position="81"/>
    </location>
</feature>
<evidence type="ECO:0000313" key="3">
    <source>
        <dbReference type="Proteomes" id="UP001143347"/>
    </source>
</evidence>
<dbReference type="EMBL" id="JAPKFM010000019">
    <property type="protein sequence ID" value="MCX2965816.1"/>
    <property type="molecule type" value="Genomic_DNA"/>
</dbReference>
<evidence type="ECO:0000313" key="2">
    <source>
        <dbReference type="EMBL" id="MCX2965816.1"/>
    </source>
</evidence>
<accession>A0A9X3I614</accession>
<dbReference type="RefSeq" id="WP_266062843.1">
    <property type="nucleotide sequence ID" value="NZ_JAPKFM010000019.1"/>
</dbReference>
<sequence length="81" mass="8952">MEDADERRQIGEVQERLIAAYSDRPSQTVAAAVEAAYRHFDGIRVRDFVPLLVERRANASLNGNGSAPMADSHLAPPHHDD</sequence>
<reference evidence="2" key="1">
    <citation type="submission" date="2022-10" db="EMBL/GenBank/DDBJ databases">
        <title>WGS of marine actinomycetes from Thailand.</title>
        <authorList>
            <person name="Thawai C."/>
        </authorList>
    </citation>
    <scope>NUCLEOTIDE SEQUENCE</scope>
    <source>
        <strain evidence="2">SW21</strain>
    </source>
</reference>
<organism evidence="2 3">
    <name type="scientific">Gordonia aquimaris</name>
    <dbReference type="NCBI Taxonomy" id="2984863"/>
    <lineage>
        <taxon>Bacteria</taxon>
        <taxon>Bacillati</taxon>
        <taxon>Actinomycetota</taxon>
        <taxon>Actinomycetes</taxon>
        <taxon>Mycobacteriales</taxon>
        <taxon>Gordoniaceae</taxon>
        <taxon>Gordonia</taxon>
    </lineage>
</organism>
<proteinExistence type="predicted"/>
<dbReference type="Proteomes" id="UP001143347">
    <property type="component" value="Unassembled WGS sequence"/>
</dbReference>
<evidence type="ECO:0000256" key="1">
    <source>
        <dbReference type="SAM" id="MobiDB-lite"/>
    </source>
</evidence>
<keyword evidence="3" id="KW-1185">Reference proteome</keyword>